<dbReference type="PANTHER" id="PTHR43877:SF2">
    <property type="entry name" value="AMINOALKYLPHOSPHONATE N-ACETYLTRANSFERASE-RELATED"/>
    <property type="match status" value="1"/>
</dbReference>
<gene>
    <name evidence="4" type="ORF">EZM97_28900</name>
</gene>
<dbReference type="SUPFAM" id="SSF55729">
    <property type="entry name" value="Acyl-CoA N-acyltransferases (Nat)"/>
    <property type="match status" value="1"/>
</dbReference>
<evidence type="ECO:0000259" key="3">
    <source>
        <dbReference type="PROSITE" id="PS51186"/>
    </source>
</evidence>
<dbReference type="EMBL" id="SJTG01000004">
    <property type="protein sequence ID" value="TCI08633.1"/>
    <property type="molecule type" value="Genomic_DNA"/>
</dbReference>
<protein>
    <submittedName>
        <fullName evidence="4">GNAT family N-acetyltransferase</fullName>
    </submittedName>
</protein>
<dbReference type="Pfam" id="PF00583">
    <property type="entry name" value="Acetyltransf_1"/>
    <property type="match status" value="1"/>
</dbReference>
<evidence type="ECO:0000313" key="5">
    <source>
        <dbReference type="Proteomes" id="UP000291822"/>
    </source>
</evidence>
<dbReference type="AlphaFoldDB" id="A0A4R0YRX2"/>
<dbReference type="Gene3D" id="3.40.630.30">
    <property type="match status" value="1"/>
</dbReference>
<dbReference type="PROSITE" id="PS51186">
    <property type="entry name" value="GNAT"/>
    <property type="match status" value="1"/>
</dbReference>
<keyword evidence="1 4" id="KW-0808">Transferase</keyword>
<dbReference type="GO" id="GO:0016747">
    <property type="term" value="F:acyltransferase activity, transferring groups other than amino-acyl groups"/>
    <property type="evidence" value="ECO:0007669"/>
    <property type="project" value="InterPro"/>
</dbReference>
<keyword evidence="2" id="KW-0012">Acyltransferase</keyword>
<dbReference type="RefSeq" id="WP_131152916.1">
    <property type="nucleotide sequence ID" value="NZ_SJTG01000004.1"/>
</dbReference>
<evidence type="ECO:0000256" key="1">
    <source>
        <dbReference type="ARBA" id="ARBA00022679"/>
    </source>
</evidence>
<dbReference type="InterPro" id="IPR016181">
    <property type="entry name" value="Acyl_CoA_acyltransferase"/>
</dbReference>
<reference evidence="4 5" key="1">
    <citation type="submission" date="2019-02" db="EMBL/GenBank/DDBJ databases">
        <title>Dyella amyloliquefaciens sp. nov., isolated from forest soil.</title>
        <authorList>
            <person name="Gao Z.-H."/>
            <person name="Qiu L.-H."/>
        </authorList>
    </citation>
    <scope>NUCLEOTIDE SEQUENCE [LARGE SCALE GENOMIC DNA]</scope>
    <source>
        <strain evidence="4 5">KACC 12747</strain>
    </source>
</reference>
<sequence length="142" mass="15615">MTLVRDARIADAPAITALLDALGYPGTAPFIEERIAQMEDHPDAELVVAVQAGEVVGVLSLNFMPQLALAGDFCRISYLCVSEQARGSGVGALLEAHAVERARVRGCDRVELHCHARRTDAHRFYDRQGYDDSPRYFVKSLD</sequence>
<proteinExistence type="predicted"/>
<dbReference type="Proteomes" id="UP000291822">
    <property type="component" value="Unassembled WGS sequence"/>
</dbReference>
<dbReference type="InterPro" id="IPR050832">
    <property type="entry name" value="Bact_Acetyltransf"/>
</dbReference>
<accession>A0A4R0YRX2</accession>
<evidence type="ECO:0000313" key="4">
    <source>
        <dbReference type="EMBL" id="TCI08633.1"/>
    </source>
</evidence>
<keyword evidence="5" id="KW-1185">Reference proteome</keyword>
<dbReference type="PANTHER" id="PTHR43877">
    <property type="entry name" value="AMINOALKYLPHOSPHONATE N-ACETYLTRANSFERASE-RELATED-RELATED"/>
    <property type="match status" value="1"/>
</dbReference>
<name>A0A4R0YRX2_9GAMM</name>
<dbReference type="CDD" id="cd04301">
    <property type="entry name" value="NAT_SF"/>
    <property type="match status" value="1"/>
</dbReference>
<comment type="caution">
    <text evidence="4">The sequence shown here is derived from an EMBL/GenBank/DDBJ whole genome shotgun (WGS) entry which is preliminary data.</text>
</comment>
<feature type="domain" description="N-acetyltransferase" evidence="3">
    <location>
        <begin position="2"/>
        <end position="142"/>
    </location>
</feature>
<dbReference type="InterPro" id="IPR000182">
    <property type="entry name" value="GNAT_dom"/>
</dbReference>
<organism evidence="4 5">
    <name type="scientific">Dyella soli</name>
    <dbReference type="NCBI Taxonomy" id="522319"/>
    <lineage>
        <taxon>Bacteria</taxon>
        <taxon>Pseudomonadati</taxon>
        <taxon>Pseudomonadota</taxon>
        <taxon>Gammaproteobacteria</taxon>
        <taxon>Lysobacterales</taxon>
        <taxon>Rhodanobacteraceae</taxon>
        <taxon>Dyella</taxon>
    </lineage>
</organism>
<evidence type="ECO:0000256" key="2">
    <source>
        <dbReference type="ARBA" id="ARBA00023315"/>
    </source>
</evidence>